<feature type="domain" description="Major facilitator superfamily (MFS) profile" evidence="3">
    <location>
        <begin position="49"/>
        <end position="504"/>
    </location>
</feature>
<feature type="transmembrane region" description="Helical" evidence="2">
    <location>
        <begin position="656"/>
        <end position="676"/>
    </location>
</feature>
<reference evidence="5" key="1">
    <citation type="journal article" date="2014" name="Nat. Genet.">
        <title>Genome of the human hookworm Necator americanus.</title>
        <authorList>
            <person name="Tang Y.T."/>
            <person name="Gao X."/>
            <person name="Rosa B.A."/>
            <person name="Abubucker S."/>
            <person name="Hallsworth-Pepin K."/>
            <person name="Martin J."/>
            <person name="Tyagi R."/>
            <person name="Heizer E."/>
            <person name="Zhang X."/>
            <person name="Bhonagiri-Palsikar V."/>
            <person name="Minx P."/>
            <person name="Warren W.C."/>
            <person name="Wang Q."/>
            <person name="Zhan B."/>
            <person name="Hotez P.J."/>
            <person name="Sternberg P.W."/>
            <person name="Dougall A."/>
            <person name="Gaze S.T."/>
            <person name="Mulvenna J."/>
            <person name="Sotillo J."/>
            <person name="Ranganathan S."/>
            <person name="Rabelo E.M."/>
            <person name="Wilson R.K."/>
            <person name="Felgner P.L."/>
            <person name="Bethony J."/>
            <person name="Hawdon J.M."/>
            <person name="Gasser R.B."/>
            <person name="Loukas A."/>
            <person name="Mitreva M."/>
        </authorList>
    </citation>
    <scope>NUCLEOTIDE SEQUENCE [LARGE SCALE GENOMIC DNA]</scope>
</reference>
<feature type="transmembrane region" description="Helical" evidence="2">
    <location>
        <begin position="132"/>
        <end position="152"/>
    </location>
</feature>
<feature type="transmembrane region" description="Helical" evidence="2">
    <location>
        <begin position="751"/>
        <end position="773"/>
    </location>
</feature>
<dbReference type="InterPro" id="IPR011701">
    <property type="entry name" value="MFS"/>
</dbReference>
<feature type="transmembrane region" description="Helical" evidence="2">
    <location>
        <begin position="569"/>
        <end position="590"/>
    </location>
</feature>
<feature type="transmembrane region" description="Helical" evidence="2">
    <location>
        <begin position="193"/>
        <end position="211"/>
    </location>
</feature>
<feature type="transmembrane region" description="Helical" evidence="2">
    <location>
        <begin position="596"/>
        <end position="625"/>
    </location>
</feature>
<feature type="transmembrane region" description="Helical" evidence="2">
    <location>
        <begin position="632"/>
        <end position="650"/>
    </location>
</feature>
<feature type="transmembrane region" description="Helical" evidence="2">
    <location>
        <begin position="897"/>
        <end position="921"/>
    </location>
</feature>
<evidence type="ECO:0000256" key="2">
    <source>
        <dbReference type="SAM" id="Phobius"/>
    </source>
</evidence>
<dbReference type="PANTHER" id="PTHR45757:SF17">
    <property type="entry name" value="MAJOR FACILITATOR SUPERFAMILY (MFS) PROFILE DOMAIN-CONTAINING PROTEIN"/>
    <property type="match status" value="1"/>
</dbReference>
<dbReference type="EMBL" id="KI658313">
    <property type="protein sequence ID" value="ETN83068.1"/>
    <property type="molecule type" value="Genomic_DNA"/>
</dbReference>
<feature type="transmembrane region" description="Helical" evidence="2">
    <location>
        <begin position="933"/>
        <end position="953"/>
    </location>
</feature>
<feature type="transmembrane region" description="Helical" evidence="2">
    <location>
        <begin position="252"/>
        <end position="270"/>
    </location>
</feature>
<dbReference type="AlphaFoldDB" id="W2TMR6"/>
<evidence type="ECO:0000259" key="3">
    <source>
        <dbReference type="PROSITE" id="PS50850"/>
    </source>
</evidence>
<feature type="transmembrane region" description="Helical" evidence="2">
    <location>
        <begin position="164"/>
        <end position="187"/>
    </location>
</feature>
<keyword evidence="2" id="KW-0472">Membrane</keyword>
<dbReference type="GO" id="GO:0016020">
    <property type="term" value="C:membrane"/>
    <property type="evidence" value="ECO:0007669"/>
    <property type="project" value="UniProtKB-SubCell"/>
</dbReference>
<evidence type="ECO:0000313" key="4">
    <source>
        <dbReference type="EMBL" id="ETN83068.1"/>
    </source>
</evidence>
<dbReference type="InterPro" id="IPR036259">
    <property type="entry name" value="MFS_trans_sf"/>
</dbReference>
<feature type="transmembrane region" description="Helical" evidence="2">
    <location>
        <begin position="480"/>
        <end position="500"/>
    </location>
</feature>
<organism evidence="4 5">
    <name type="scientific">Necator americanus</name>
    <name type="common">Human hookworm</name>
    <dbReference type="NCBI Taxonomy" id="51031"/>
    <lineage>
        <taxon>Eukaryota</taxon>
        <taxon>Metazoa</taxon>
        <taxon>Ecdysozoa</taxon>
        <taxon>Nematoda</taxon>
        <taxon>Chromadorea</taxon>
        <taxon>Rhabditida</taxon>
        <taxon>Rhabditina</taxon>
        <taxon>Rhabditomorpha</taxon>
        <taxon>Strongyloidea</taxon>
        <taxon>Ancylostomatidae</taxon>
        <taxon>Bunostominae</taxon>
        <taxon>Necator</taxon>
    </lineage>
</organism>
<feature type="transmembrane region" description="Helical" evidence="2">
    <location>
        <begin position="385"/>
        <end position="407"/>
    </location>
</feature>
<dbReference type="Gene3D" id="1.20.1250.20">
    <property type="entry name" value="MFS general substrate transporter like domains"/>
    <property type="match status" value="4"/>
</dbReference>
<dbReference type="PANTHER" id="PTHR45757">
    <property type="entry name" value="PROTEIN CBG23364-RELATED"/>
    <property type="match status" value="1"/>
</dbReference>
<feature type="transmembrane region" description="Helical" evidence="2">
    <location>
        <begin position="16"/>
        <end position="36"/>
    </location>
</feature>
<feature type="transmembrane region" description="Helical" evidence="2">
    <location>
        <begin position="688"/>
        <end position="706"/>
    </location>
</feature>
<sequence length="1005" mass="112845">MGEELSLYVAHMCVRYVFLYFFHSVIFLLIFLTSMSTASSIWGNGFRYVLLILGFLCLTSICSNYIIINFTFICMARDDSEKVDTGNGVRKMKNYPSNCMRKGCRSRRVIPKTFFQTFKNRFVYSAAEKSSIIWAVAIGTILGTFPVNYYYIKFGARWPFFISGILSVFSTALIPLAASLGLPYLLFSRFVQGLAYAADFAAIGILCVRWAPLSQMGLFISVLTAFTSVSSIVTNPLSAWLCESTLGWRSAYYIHAAFGLFVFILWIIIYNDDPHLHPSVSEKELAKIQEDKTQTHIERDSFVPYKEIIKNKVILIVWFNAFTEMTTVTLLLVYAPIYFHNVLGYDIPTTGVLVSFAASIHLPLKFAGGFISDRITSVSERHKMWFFNSIAVGLAGIFCALIGVFPANWSKTGVALFTITFTCMGMNPGGFYKCATLSSRQYAHFVLATIQFMKCIALFVGPAMVAFLVTDERNHDQWKYVYWINGFLLNVANLAFIPIATDQPAPFTLITRTTRKVHAEEIDGSLGYKIANTEMSRNRAKKSGSQHSIVVNKETFINRFDYSSTEKSSIIWAVAIGTILGTFPINYFYIKFGARWPFFISGIMSVFSTAFIPLAASLGLPYLLFCRFVQGLAYAADFAAIGILCVRWAPLSQTGLFISVLTTFTPVSTVITNPLSGWLCESTLGWRSAYYIHAAFGLFVFILWIICYHDDPHLHPSVSEKELSKIQKDKTQAHIERDSFVPFKEIIKNKVILIVWFNAFTEMTTVTLLLVYAPIYFHNVLGYDIPTTGMAIYWAYTNTEFDPGILVSFAASIHLPLKFVGGLISDHVTCVSERYKMWFFNSIAVGLAGVFCALIGVFPADWSKTGVALFTLVITCMGMNPGGFYKCGTLSSRQYAHFVLATIQFMKCVALFVGPAMVALLVTDERNHDQWRYVYWINGFLLNVANLAFIPIATDKPAPFTLITRTTRKVHAESADGPPIASIEMNRNNKTNNGSRHCIVVNKYL</sequence>
<feature type="domain" description="Major facilitator superfamily (MFS) profile" evidence="3">
    <location>
        <begin position="520"/>
        <end position="957"/>
    </location>
</feature>
<comment type="subcellular location">
    <subcellularLocation>
        <location evidence="1">Membrane</location>
        <topology evidence="1">Multi-pass membrane protein</topology>
    </subcellularLocation>
</comment>
<dbReference type="GO" id="GO:0022857">
    <property type="term" value="F:transmembrane transporter activity"/>
    <property type="evidence" value="ECO:0007669"/>
    <property type="project" value="InterPro"/>
</dbReference>
<feature type="transmembrane region" description="Helical" evidence="2">
    <location>
        <begin position="343"/>
        <end position="364"/>
    </location>
</feature>
<dbReference type="STRING" id="51031.W2TMR6"/>
<feature type="transmembrane region" description="Helical" evidence="2">
    <location>
        <begin position="218"/>
        <end position="240"/>
    </location>
</feature>
<dbReference type="Pfam" id="PF07690">
    <property type="entry name" value="MFS_1"/>
    <property type="match status" value="2"/>
</dbReference>
<dbReference type="KEGG" id="nai:NECAME_01867"/>
<dbReference type="Proteomes" id="UP000053676">
    <property type="component" value="Unassembled WGS sequence"/>
</dbReference>
<feature type="transmembrane region" description="Helical" evidence="2">
    <location>
        <begin position="803"/>
        <end position="825"/>
    </location>
</feature>
<keyword evidence="2" id="KW-0812">Transmembrane</keyword>
<proteinExistence type="predicted"/>
<dbReference type="OMA" id="WATFITH"/>
<keyword evidence="2" id="KW-1133">Transmembrane helix</keyword>
<feature type="transmembrane region" description="Helical" evidence="2">
    <location>
        <begin position="444"/>
        <end position="468"/>
    </location>
</feature>
<dbReference type="SUPFAM" id="SSF103473">
    <property type="entry name" value="MFS general substrate transporter"/>
    <property type="match status" value="2"/>
</dbReference>
<dbReference type="InterPro" id="IPR020846">
    <property type="entry name" value="MFS_dom"/>
</dbReference>
<dbReference type="OrthoDB" id="2985014at2759"/>
<feature type="transmembrane region" description="Helical" evidence="2">
    <location>
        <begin position="413"/>
        <end position="432"/>
    </location>
</feature>
<gene>
    <name evidence="4" type="ORF">NECAME_01867</name>
</gene>
<feature type="transmembrane region" description="Helical" evidence="2">
    <location>
        <begin position="837"/>
        <end position="860"/>
    </location>
</feature>
<keyword evidence="5" id="KW-1185">Reference proteome</keyword>
<accession>W2TMR6</accession>
<feature type="transmembrane region" description="Helical" evidence="2">
    <location>
        <begin position="48"/>
        <end position="68"/>
    </location>
</feature>
<protein>
    <submittedName>
        <fullName evidence="4">Transporter, major facilitator family protein</fullName>
    </submittedName>
</protein>
<evidence type="ECO:0000313" key="5">
    <source>
        <dbReference type="Proteomes" id="UP000053676"/>
    </source>
</evidence>
<dbReference type="PROSITE" id="PS50850">
    <property type="entry name" value="MFS"/>
    <property type="match status" value="2"/>
</dbReference>
<feature type="transmembrane region" description="Helical" evidence="2">
    <location>
        <begin position="313"/>
        <end position="337"/>
    </location>
</feature>
<name>W2TMR6_NECAM</name>
<evidence type="ECO:0000256" key="1">
    <source>
        <dbReference type="ARBA" id="ARBA00004141"/>
    </source>
</evidence>